<dbReference type="NCBIfam" id="NF038050">
    <property type="entry name" value="NrtS"/>
    <property type="match status" value="1"/>
</dbReference>
<dbReference type="Pfam" id="PF06101">
    <property type="entry name" value="Vps62"/>
    <property type="match status" value="1"/>
</dbReference>
<keyword evidence="1" id="KW-1133">Transmembrane helix</keyword>
<dbReference type="InterPro" id="IPR009291">
    <property type="entry name" value="Vps62"/>
</dbReference>
<dbReference type="AlphaFoldDB" id="A0AAW1P5V4"/>
<proteinExistence type="predicted"/>
<organism evidence="2 3">
    <name type="scientific">[Myrmecia] bisecta</name>
    <dbReference type="NCBI Taxonomy" id="41462"/>
    <lineage>
        <taxon>Eukaryota</taxon>
        <taxon>Viridiplantae</taxon>
        <taxon>Chlorophyta</taxon>
        <taxon>core chlorophytes</taxon>
        <taxon>Trebouxiophyceae</taxon>
        <taxon>Trebouxiales</taxon>
        <taxon>Trebouxiaceae</taxon>
        <taxon>Myrmecia</taxon>
    </lineage>
</organism>
<feature type="transmembrane region" description="Helical" evidence="1">
    <location>
        <begin position="56"/>
        <end position="76"/>
    </location>
</feature>
<evidence type="ECO:0000313" key="2">
    <source>
        <dbReference type="EMBL" id="KAK9804367.1"/>
    </source>
</evidence>
<reference evidence="2 3" key="1">
    <citation type="journal article" date="2024" name="Nat. Commun.">
        <title>Phylogenomics reveals the evolutionary origins of lichenization in chlorophyte algae.</title>
        <authorList>
            <person name="Puginier C."/>
            <person name="Libourel C."/>
            <person name="Otte J."/>
            <person name="Skaloud P."/>
            <person name="Haon M."/>
            <person name="Grisel S."/>
            <person name="Petersen M."/>
            <person name="Berrin J.G."/>
            <person name="Delaux P.M."/>
            <person name="Dal Grande F."/>
            <person name="Keller J."/>
        </authorList>
    </citation>
    <scope>NUCLEOTIDE SEQUENCE [LARGE SCALE GENOMIC DNA]</scope>
    <source>
        <strain evidence="2 3">SAG 2043</strain>
    </source>
</reference>
<dbReference type="EMBL" id="JALJOR010000018">
    <property type="protein sequence ID" value="KAK9804367.1"/>
    <property type="molecule type" value="Genomic_DNA"/>
</dbReference>
<keyword evidence="3" id="KW-1185">Reference proteome</keyword>
<dbReference type="Proteomes" id="UP001489004">
    <property type="component" value="Unassembled WGS sequence"/>
</dbReference>
<sequence>MVSSKTTDPLPEPLPWWKFAMIDGVPVRSLIIALIVGTILTLINQGDRIFEGKQPVWWKVALTYCVPYCVSTYGAVTARLAAQVKAAAKRAGESAFKFPSRAASISQPQVVADASSHGIMRSGMDPALLEAEDQALQEAENGGTVTPCNFRRPGVAVMFRQRWCALTALLLLAWESPARGQLSQQEGDAVAKHAPVFYFHPGEEAYPCSIGYILDASAEGRSAINNTAVAFPAPLTPEQIVQDENEEPNTHLIIPPSIWAGFVPGRNTSYYSSPDNATVVAPLYVAVQHDPTNSYVDISYIALYAYQPGQAVRPADGWSTGALASVVGERGKKPYNMVVETYGTHQGDVERVVVRLSPDYSTILHVGFEQHGTLHWANKSSVRFENGTHPVSKVALNGHANYDAGSIGGKDWGGNVNGSSGDPDVWYSMIADNSFAQVIDLLPADGGVAGAVWRPFEQPSQLVRVDLTVADAVDPIDRLVDTLYGQTWALFRGHLGLINVTNSLTGGHRVGYSLAEAQAKEPLPAGDLKYVEAVYGIAEKQGLLSAGFKRGDAPLGLGARNYVYHNCTANSITADGVSTQCLPGPTAGRTSFVSTPRAASEG</sequence>
<evidence type="ECO:0000256" key="1">
    <source>
        <dbReference type="SAM" id="Phobius"/>
    </source>
</evidence>
<name>A0AAW1P5V4_9CHLO</name>
<feature type="transmembrane region" description="Helical" evidence="1">
    <location>
        <begin position="25"/>
        <end position="44"/>
    </location>
</feature>
<accession>A0AAW1P5V4</accession>
<evidence type="ECO:0000313" key="3">
    <source>
        <dbReference type="Proteomes" id="UP001489004"/>
    </source>
</evidence>
<keyword evidence="1" id="KW-0812">Transmembrane</keyword>
<keyword evidence="1" id="KW-0472">Membrane</keyword>
<comment type="caution">
    <text evidence="2">The sequence shown here is derived from an EMBL/GenBank/DDBJ whole genome shotgun (WGS) entry which is preliminary data.</text>
</comment>
<gene>
    <name evidence="2" type="ORF">WJX72_009427</name>
</gene>
<dbReference type="InterPro" id="IPR047700">
    <property type="entry name" value="NrtS-like"/>
</dbReference>
<protein>
    <submittedName>
        <fullName evidence="2">Uncharacterized protein</fullName>
    </submittedName>
</protein>